<dbReference type="EMBL" id="JAANBB010000006">
    <property type="protein sequence ID" value="KAF7557309.1"/>
    <property type="molecule type" value="Genomic_DNA"/>
</dbReference>
<name>A0A9P5HKK5_9HYPO</name>
<evidence type="ECO:0000313" key="2">
    <source>
        <dbReference type="Proteomes" id="UP000722485"/>
    </source>
</evidence>
<reference evidence="1" key="1">
    <citation type="submission" date="2020-03" db="EMBL/GenBank/DDBJ databases">
        <title>Draft Genome Sequence of Cylindrodendrum hubeiense.</title>
        <authorList>
            <person name="Buettner E."/>
            <person name="Kellner H."/>
        </authorList>
    </citation>
    <scope>NUCLEOTIDE SEQUENCE</scope>
    <source>
        <strain evidence="1">IHI 201604</strain>
    </source>
</reference>
<dbReference type="AlphaFoldDB" id="A0A9P5HKK5"/>
<gene>
    <name evidence="1" type="ORF">G7Z17_g830</name>
</gene>
<sequence length="369" mass="41405">MIQIRPSRPQLERVAERLIRNIDANTESAIDYLIPDLRAEIVRSLQQEFSVHLADESPPQLEEDLVKFETSLRGLEPESVIDSGYGSTLWYKPCAESVEPSWLSNDPIHNSETKQPAKLDDTTCYTGSTMDGPLIQGYIEEIAEDIFNKLQPEMGEKEWNVISNSAIVFLKVFALKMGHYSHTPTHTKVMKFVHKHCSKIVANIDILFSGEDHSLKNQKDKSENISLSDKMALWAGKSDAESGVVHKCLFEGVSSEELPDDNEDEVNEAEMSIYRGAVANSPPFNWLLFTLRKEMLLATDGLECEPTGENIKEKILLQLPSGVISRRGPPVVHEIPSPTELKFQRVSKVTGLRSQYAAQDIRLPNSVNS</sequence>
<protein>
    <submittedName>
        <fullName evidence="1">Uncharacterized protein</fullName>
    </submittedName>
</protein>
<dbReference type="Proteomes" id="UP000722485">
    <property type="component" value="Unassembled WGS sequence"/>
</dbReference>
<organism evidence="1 2">
    <name type="scientific">Cylindrodendrum hubeiense</name>
    <dbReference type="NCBI Taxonomy" id="595255"/>
    <lineage>
        <taxon>Eukaryota</taxon>
        <taxon>Fungi</taxon>
        <taxon>Dikarya</taxon>
        <taxon>Ascomycota</taxon>
        <taxon>Pezizomycotina</taxon>
        <taxon>Sordariomycetes</taxon>
        <taxon>Hypocreomycetidae</taxon>
        <taxon>Hypocreales</taxon>
        <taxon>Nectriaceae</taxon>
        <taxon>Cylindrodendrum</taxon>
    </lineage>
</organism>
<dbReference type="OrthoDB" id="5105212at2759"/>
<evidence type="ECO:0000313" key="1">
    <source>
        <dbReference type="EMBL" id="KAF7557309.1"/>
    </source>
</evidence>
<keyword evidence="2" id="KW-1185">Reference proteome</keyword>
<accession>A0A9P5HKK5</accession>
<comment type="caution">
    <text evidence="1">The sequence shown here is derived from an EMBL/GenBank/DDBJ whole genome shotgun (WGS) entry which is preliminary data.</text>
</comment>
<proteinExistence type="predicted"/>